<reference evidence="3" key="1">
    <citation type="journal article" date="2023" name="Commun. Biol.">
        <title>Genome analysis of Parmales, the sister group of diatoms, reveals the evolutionary specialization of diatoms from phago-mixotrophs to photoautotrophs.</title>
        <authorList>
            <person name="Ban H."/>
            <person name="Sato S."/>
            <person name="Yoshikawa S."/>
            <person name="Yamada K."/>
            <person name="Nakamura Y."/>
            <person name="Ichinomiya M."/>
            <person name="Sato N."/>
            <person name="Blanc-Mathieu R."/>
            <person name="Endo H."/>
            <person name="Kuwata A."/>
            <person name="Ogata H."/>
        </authorList>
    </citation>
    <scope>NUCLEOTIDE SEQUENCE [LARGE SCALE GENOMIC DNA]</scope>
    <source>
        <strain evidence="3">NIES 3699</strain>
    </source>
</reference>
<name>A0A9W6ZDN7_9STRA</name>
<evidence type="ECO:0000256" key="1">
    <source>
        <dbReference type="SAM" id="Coils"/>
    </source>
</evidence>
<keyword evidence="1" id="KW-0175">Coiled coil</keyword>
<sequence length="193" mass="22090">MSLKKTLREALKTLQDEVEKYKHTNKVDHGKRELLERELEELTNESNDYEKAMKPSILQSKEREVRDWKHKNDVSTSALEREYEVFSKMEVEATKMGREFRAEKQNRTSTLLRLKSVAESDNNGATCSGTKIASLPLVFGQATCMSALISDILEGHKRKNDGEVHTMNERKEKMLEMCKKIEVATVLGKGVTI</sequence>
<protein>
    <submittedName>
        <fullName evidence="2">Uncharacterized protein</fullName>
    </submittedName>
</protein>
<accession>A0A9W6ZDN7</accession>
<organism evidence="2 3">
    <name type="scientific">Triparma verrucosa</name>
    <dbReference type="NCBI Taxonomy" id="1606542"/>
    <lineage>
        <taxon>Eukaryota</taxon>
        <taxon>Sar</taxon>
        <taxon>Stramenopiles</taxon>
        <taxon>Ochrophyta</taxon>
        <taxon>Bolidophyceae</taxon>
        <taxon>Parmales</taxon>
        <taxon>Triparmaceae</taxon>
        <taxon>Triparma</taxon>
    </lineage>
</organism>
<feature type="coiled-coil region" evidence="1">
    <location>
        <begin position="4"/>
        <end position="52"/>
    </location>
</feature>
<dbReference type="AlphaFoldDB" id="A0A9W6ZDN7"/>
<keyword evidence="3" id="KW-1185">Reference proteome</keyword>
<proteinExistence type="predicted"/>
<evidence type="ECO:0000313" key="3">
    <source>
        <dbReference type="Proteomes" id="UP001165160"/>
    </source>
</evidence>
<comment type="caution">
    <text evidence="2">The sequence shown here is derived from an EMBL/GenBank/DDBJ whole genome shotgun (WGS) entry which is preliminary data.</text>
</comment>
<dbReference type="Proteomes" id="UP001165160">
    <property type="component" value="Unassembled WGS sequence"/>
</dbReference>
<gene>
    <name evidence="2" type="ORF">TrVE_jg5738</name>
</gene>
<evidence type="ECO:0000313" key="2">
    <source>
        <dbReference type="EMBL" id="GMH48510.1"/>
    </source>
</evidence>
<dbReference type="EMBL" id="BRXX01000584">
    <property type="protein sequence ID" value="GMH48510.1"/>
    <property type="molecule type" value="Genomic_DNA"/>
</dbReference>